<evidence type="ECO:0000259" key="7">
    <source>
        <dbReference type="Pfam" id="PF09851"/>
    </source>
</evidence>
<feature type="transmembrane region" description="Helical" evidence="6">
    <location>
        <begin position="7"/>
        <end position="27"/>
    </location>
</feature>
<dbReference type="Proteomes" id="UP000530928">
    <property type="component" value="Unassembled WGS sequence"/>
</dbReference>
<feature type="domain" description="SHOCT" evidence="7">
    <location>
        <begin position="101"/>
        <end position="126"/>
    </location>
</feature>
<dbReference type="InterPro" id="IPR018649">
    <property type="entry name" value="SHOCT"/>
</dbReference>
<dbReference type="Pfam" id="PF13396">
    <property type="entry name" value="PLDc_N"/>
    <property type="match status" value="1"/>
</dbReference>
<keyword evidence="2" id="KW-1003">Cell membrane</keyword>
<evidence type="ECO:0000313" key="10">
    <source>
        <dbReference type="Proteomes" id="UP000530928"/>
    </source>
</evidence>
<gene>
    <name evidence="9" type="ORF">HNR30_008344</name>
</gene>
<organism evidence="9 10">
    <name type="scientific">Nonomuraea soli</name>
    <dbReference type="NCBI Taxonomy" id="1032476"/>
    <lineage>
        <taxon>Bacteria</taxon>
        <taxon>Bacillati</taxon>
        <taxon>Actinomycetota</taxon>
        <taxon>Actinomycetes</taxon>
        <taxon>Streptosporangiales</taxon>
        <taxon>Streptosporangiaceae</taxon>
        <taxon>Nonomuraea</taxon>
    </lineage>
</organism>
<dbReference type="GO" id="GO:0005886">
    <property type="term" value="C:plasma membrane"/>
    <property type="evidence" value="ECO:0007669"/>
    <property type="project" value="UniProtKB-SubCell"/>
</dbReference>
<evidence type="ECO:0000259" key="8">
    <source>
        <dbReference type="Pfam" id="PF13396"/>
    </source>
</evidence>
<evidence type="ECO:0000256" key="1">
    <source>
        <dbReference type="ARBA" id="ARBA00004651"/>
    </source>
</evidence>
<keyword evidence="5 6" id="KW-0472">Membrane</keyword>
<comment type="caution">
    <text evidence="9">The sequence shown here is derived from an EMBL/GenBank/DDBJ whole genome shotgun (WGS) entry which is preliminary data.</text>
</comment>
<dbReference type="RefSeq" id="WP_181615680.1">
    <property type="nucleotide sequence ID" value="NZ_BAABAM010000010.1"/>
</dbReference>
<reference evidence="9 10" key="1">
    <citation type="submission" date="2020-07" db="EMBL/GenBank/DDBJ databases">
        <title>Genomic Encyclopedia of Type Strains, Phase IV (KMG-IV): sequencing the most valuable type-strain genomes for metagenomic binning, comparative biology and taxonomic classification.</title>
        <authorList>
            <person name="Goeker M."/>
        </authorList>
    </citation>
    <scope>NUCLEOTIDE SEQUENCE [LARGE SCALE GENOMIC DNA]</scope>
    <source>
        <strain evidence="9 10">DSM 45533</strain>
    </source>
</reference>
<dbReference type="EMBL" id="JACDUR010000010">
    <property type="protein sequence ID" value="MBA2896948.1"/>
    <property type="molecule type" value="Genomic_DNA"/>
</dbReference>
<feature type="domain" description="Cardiolipin synthase N-terminal" evidence="8">
    <location>
        <begin position="20"/>
        <end position="66"/>
    </location>
</feature>
<sequence length="129" mass="14869">MNGYPLLDLFWTMFVFFMWVLWFMLLFRIIGDLFRDDTVSGWGKTGWVLLLILLPFIGVLIYLIARGKGMGEREMNRLHANEQAFRAYVRETADSGTADDLVKLAELKRQGDITAEEYEQVKAKILAGT</sequence>
<evidence type="ECO:0000256" key="4">
    <source>
        <dbReference type="ARBA" id="ARBA00022989"/>
    </source>
</evidence>
<feature type="transmembrane region" description="Helical" evidence="6">
    <location>
        <begin position="47"/>
        <end position="65"/>
    </location>
</feature>
<evidence type="ECO:0000313" key="9">
    <source>
        <dbReference type="EMBL" id="MBA2896948.1"/>
    </source>
</evidence>
<name>A0A7W0HV85_9ACTN</name>
<dbReference type="AlphaFoldDB" id="A0A7W0HV85"/>
<keyword evidence="3 6" id="KW-0812">Transmembrane</keyword>
<evidence type="ECO:0000256" key="3">
    <source>
        <dbReference type="ARBA" id="ARBA00022692"/>
    </source>
</evidence>
<dbReference type="Pfam" id="PF09851">
    <property type="entry name" value="SHOCT"/>
    <property type="match status" value="1"/>
</dbReference>
<evidence type="ECO:0000256" key="2">
    <source>
        <dbReference type="ARBA" id="ARBA00022475"/>
    </source>
</evidence>
<evidence type="ECO:0000256" key="6">
    <source>
        <dbReference type="SAM" id="Phobius"/>
    </source>
</evidence>
<evidence type="ECO:0000256" key="5">
    <source>
        <dbReference type="ARBA" id="ARBA00023136"/>
    </source>
</evidence>
<comment type="subcellular location">
    <subcellularLocation>
        <location evidence="1">Cell membrane</location>
        <topology evidence="1">Multi-pass membrane protein</topology>
    </subcellularLocation>
</comment>
<proteinExistence type="predicted"/>
<protein>
    <submittedName>
        <fullName evidence="9">Uncharacterized membrane protein (DUF106 family)</fullName>
    </submittedName>
</protein>
<dbReference type="InterPro" id="IPR027379">
    <property type="entry name" value="CLS_N"/>
</dbReference>
<keyword evidence="10" id="KW-1185">Reference proteome</keyword>
<keyword evidence="4 6" id="KW-1133">Transmembrane helix</keyword>
<accession>A0A7W0HV85</accession>